<keyword evidence="2" id="KW-1185">Reference proteome</keyword>
<name>A0A918NXK9_9ACTN</name>
<dbReference type="AlphaFoldDB" id="A0A918NXK9"/>
<dbReference type="EMBL" id="BMVU01000055">
    <property type="protein sequence ID" value="GGY05146.1"/>
    <property type="molecule type" value="Genomic_DNA"/>
</dbReference>
<comment type="caution">
    <text evidence="1">The sequence shown here is derived from an EMBL/GenBank/DDBJ whole genome shotgun (WGS) entry which is preliminary data.</text>
</comment>
<gene>
    <name evidence="1" type="ORF">GCM10010358_68170</name>
</gene>
<organism evidence="1 2">
    <name type="scientific">Streptomyces minutiscleroticus</name>
    <dbReference type="NCBI Taxonomy" id="68238"/>
    <lineage>
        <taxon>Bacteria</taxon>
        <taxon>Bacillati</taxon>
        <taxon>Actinomycetota</taxon>
        <taxon>Actinomycetes</taxon>
        <taxon>Kitasatosporales</taxon>
        <taxon>Streptomycetaceae</taxon>
        <taxon>Streptomyces</taxon>
    </lineage>
</organism>
<dbReference type="RefSeq" id="WP_190194209.1">
    <property type="nucleotide sequence ID" value="NZ_BMVU01000055.1"/>
</dbReference>
<reference evidence="1" key="1">
    <citation type="journal article" date="2014" name="Int. J. Syst. Evol. Microbiol.">
        <title>Complete genome sequence of Corynebacterium casei LMG S-19264T (=DSM 44701T), isolated from a smear-ripened cheese.</title>
        <authorList>
            <consortium name="US DOE Joint Genome Institute (JGI-PGF)"/>
            <person name="Walter F."/>
            <person name="Albersmeier A."/>
            <person name="Kalinowski J."/>
            <person name="Ruckert C."/>
        </authorList>
    </citation>
    <scope>NUCLEOTIDE SEQUENCE</scope>
    <source>
        <strain evidence="1">JCM 4790</strain>
    </source>
</reference>
<proteinExistence type="predicted"/>
<dbReference type="Proteomes" id="UP000619244">
    <property type="component" value="Unassembled WGS sequence"/>
</dbReference>
<protein>
    <submittedName>
        <fullName evidence="1">Uncharacterized protein</fullName>
    </submittedName>
</protein>
<evidence type="ECO:0000313" key="2">
    <source>
        <dbReference type="Proteomes" id="UP000619244"/>
    </source>
</evidence>
<evidence type="ECO:0000313" key="1">
    <source>
        <dbReference type="EMBL" id="GGY05146.1"/>
    </source>
</evidence>
<sequence length="89" mass="9495">MFLVVLDLNQGLVAAPASGDDLTHDTQQVLTVEGFAWSSEIQAFVRQDDATPADVNNTADMLRELGHQVETAWATLPPAVAPLPPTVTP</sequence>
<reference evidence="1" key="2">
    <citation type="submission" date="2020-09" db="EMBL/GenBank/DDBJ databases">
        <authorList>
            <person name="Sun Q."/>
            <person name="Ohkuma M."/>
        </authorList>
    </citation>
    <scope>NUCLEOTIDE SEQUENCE</scope>
    <source>
        <strain evidence="1">JCM 4790</strain>
    </source>
</reference>
<accession>A0A918NXK9</accession>